<feature type="transmembrane region" description="Helical" evidence="6">
    <location>
        <begin position="141"/>
        <end position="161"/>
    </location>
</feature>
<dbReference type="InterPro" id="IPR036259">
    <property type="entry name" value="MFS_trans_sf"/>
</dbReference>
<evidence type="ECO:0000313" key="8">
    <source>
        <dbReference type="EMBL" id="MBP2071131.1"/>
    </source>
</evidence>
<comment type="caution">
    <text evidence="8">The sequence shown here is derived from an EMBL/GenBank/DDBJ whole genome shotgun (WGS) entry which is preliminary data.</text>
</comment>
<sequence length="226" mass="25809">MSSRLNYFKIFDLGLGFMVISMIWAPYNAYMPIFLGNFTKSNTLIRFVMSWDNIANLFILPLFGALSDNTETRIGRRMPYILINMPLAGVLYALIPLRTKLLSLLVIDFLFNIVVATYRTPMVALMPDIVEEEHRSKANGVINFMGGLGSLIIVFVGSQLYKTNKAYPFFLSGILSLIIPIILFLTIKESKIVVNREKERQSILKLKHFIAVVKNQNKEPLLLWIL</sequence>
<evidence type="ECO:0000259" key="7">
    <source>
        <dbReference type="PROSITE" id="PS50850"/>
    </source>
</evidence>
<keyword evidence="4 6" id="KW-1133">Transmembrane helix</keyword>
<feature type="transmembrane region" description="Helical" evidence="6">
    <location>
        <begin position="47"/>
        <end position="66"/>
    </location>
</feature>
<dbReference type="InterPro" id="IPR020846">
    <property type="entry name" value="MFS_dom"/>
</dbReference>
<dbReference type="Gene3D" id="1.20.1250.20">
    <property type="entry name" value="MFS general substrate transporter like domains"/>
    <property type="match status" value="1"/>
</dbReference>
<reference evidence="8" key="1">
    <citation type="submission" date="2021-03" db="EMBL/GenBank/DDBJ databases">
        <title>Genomic Encyclopedia of Type Strains, Phase IV (KMG-IV): sequencing the most valuable type-strain genomes for metagenomic binning, comparative biology and taxonomic classification.</title>
        <authorList>
            <person name="Goeker M."/>
        </authorList>
    </citation>
    <scope>NUCLEOTIDE SEQUENCE</scope>
    <source>
        <strain evidence="8">DSM 101588</strain>
    </source>
</reference>
<keyword evidence="5 6" id="KW-0472">Membrane</keyword>
<keyword evidence="3 6" id="KW-0812">Transmembrane</keyword>
<evidence type="ECO:0000256" key="4">
    <source>
        <dbReference type="ARBA" id="ARBA00022989"/>
    </source>
</evidence>
<keyword evidence="9" id="KW-1185">Reference proteome</keyword>
<evidence type="ECO:0000256" key="6">
    <source>
        <dbReference type="SAM" id="Phobius"/>
    </source>
</evidence>
<accession>A0ABS4NBU8</accession>
<feature type="transmembrane region" description="Helical" evidence="6">
    <location>
        <begin position="167"/>
        <end position="187"/>
    </location>
</feature>
<evidence type="ECO:0000256" key="1">
    <source>
        <dbReference type="ARBA" id="ARBA00004651"/>
    </source>
</evidence>
<evidence type="ECO:0000313" key="9">
    <source>
        <dbReference type="Proteomes" id="UP001166402"/>
    </source>
</evidence>
<comment type="subcellular location">
    <subcellularLocation>
        <location evidence="1">Cell membrane</location>
        <topology evidence="1">Multi-pass membrane protein</topology>
    </subcellularLocation>
</comment>
<name>A0ABS4NBU8_9THEO</name>
<dbReference type="InterPro" id="IPR011701">
    <property type="entry name" value="MFS"/>
</dbReference>
<gene>
    <name evidence="8" type="ORF">J2Z80_000632</name>
</gene>
<keyword evidence="2" id="KW-0813">Transport</keyword>
<evidence type="ECO:0000256" key="2">
    <source>
        <dbReference type="ARBA" id="ARBA00022448"/>
    </source>
</evidence>
<evidence type="ECO:0000256" key="5">
    <source>
        <dbReference type="ARBA" id="ARBA00023136"/>
    </source>
</evidence>
<dbReference type="PROSITE" id="PS50850">
    <property type="entry name" value="MFS"/>
    <property type="match status" value="1"/>
</dbReference>
<protein>
    <submittedName>
        <fullName evidence="8">MFS family permease</fullName>
    </submittedName>
</protein>
<feature type="domain" description="Major facilitator superfamily (MFS) profile" evidence="7">
    <location>
        <begin position="2"/>
        <end position="226"/>
    </location>
</feature>
<feature type="transmembrane region" description="Helical" evidence="6">
    <location>
        <begin position="101"/>
        <end position="120"/>
    </location>
</feature>
<dbReference type="EMBL" id="JAGGLT010000005">
    <property type="protein sequence ID" value="MBP2071131.1"/>
    <property type="molecule type" value="Genomic_DNA"/>
</dbReference>
<evidence type="ECO:0000256" key="3">
    <source>
        <dbReference type="ARBA" id="ARBA00022692"/>
    </source>
</evidence>
<dbReference type="PANTHER" id="PTHR23528">
    <property type="match status" value="1"/>
</dbReference>
<organism evidence="8 9">
    <name type="scientific">Thermoanaerobacterium butyriciformans</name>
    <dbReference type="NCBI Taxonomy" id="1702242"/>
    <lineage>
        <taxon>Bacteria</taxon>
        <taxon>Bacillati</taxon>
        <taxon>Bacillota</taxon>
        <taxon>Clostridia</taxon>
        <taxon>Thermoanaerobacterales</taxon>
        <taxon>Thermoanaerobacteraceae</taxon>
        <taxon>Thermoanaerobacterium</taxon>
    </lineage>
</organism>
<dbReference type="Pfam" id="PF07690">
    <property type="entry name" value="MFS_1"/>
    <property type="match status" value="1"/>
</dbReference>
<proteinExistence type="predicted"/>
<dbReference type="SUPFAM" id="SSF103473">
    <property type="entry name" value="MFS general substrate transporter"/>
    <property type="match status" value="1"/>
</dbReference>
<feature type="transmembrane region" description="Helical" evidence="6">
    <location>
        <begin position="78"/>
        <end position="95"/>
    </location>
</feature>
<dbReference type="PANTHER" id="PTHR23528:SF1">
    <property type="entry name" value="MAJOR FACILITATOR SUPERFAMILY (MFS) PROFILE DOMAIN-CONTAINING PROTEIN"/>
    <property type="match status" value="1"/>
</dbReference>
<dbReference type="Proteomes" id="UP001166402">
    <property type="component" value="Unassembled WGS sequence"/>
</dbReference>
<dbReference type="RefSeq" id="WP_245301117.1">
    <property type="nucleotide sequence ID" value="NZ_JAGGLT010000005.1"/>
</dbReference>
<feature type="transmembrane region" description="Helical" evidence="6">
    <location>
        <begin position="7"/>
        <end position="27"/>
    </location>
</feature>